<evidence type="ECO:0000313" key="3">
    <source>
        <dbReference type="Proteomes" id="UP000538666"/>
    </source>
</evidence>
<reference evidence="2 3" key="1">
    <citation type="submission" date="2020-08" db="EMBL/GenBank/DDBJ databases">
        <title>Genomic Encyclopedia of Type Strains, Phase IV (KMG-IV): sequencing the most valuable type-strain genomes for metagenomic binning, comparative biology and taxonomic classification.</title>
        <authorList>
            <person name="Goeker M."/>
        </authorList>
    </citation>
    <scope>NUCLEOTIDE SEQUENCE [LARGE SCALE GENOMIC DNA]</scope>
    <source>
        <strain evidence="2 3">DSM 103733</strain>
    </source>
</reference>
<evidence type="ECO:0000256" key="1">
    <source>
        <dbReference type="SAM" id="MobiDB-lite"/>
    </source>
</evidence>
<organism evidence="2 3">
    <name type="scientific">Silvibacterium bohemicum</name>
    <dbReference type="NCBI Taxonomy" id="1577686"/>
    <lineage>
        <taxon>Bacteria</taxon>
        <taxon>Pseudomonadati</taxon>
        <taxon>Acidobacteriota</taxon>
        <taxon>Terriglobia</taxon>
        <taxon>Terriglobales</taxon>
        <taxon>Acidobacteriaceae</taxon>
        <taxon>Silvibacterium</taxon>
    </lineage>
</organism>
<dbReference type="AlphaFoldDB" id="A0A841K5L3"/>
<sequence>MFFSASSSPPPQLTAFGPHPGGHAPRSSTLQPWLVRFWKRVGWSLQPARSLRIEERLGVGGKKAIMLIACNGRRFLLASSGDSMAPLIEVLPLSRDIAVPVIVWRQEEISR</sequence>
<keyword evidence="2" id="KW-0966">Cell projection</keyword>
<gene>
    <name evidence="2" type="ORF">HNQ77_005223</name>
</gene>
<accession>A0A841K5L3</accession>
<dbReference type="Proteomes" id="UP000538666">
    <property type="component" value="Unassembled WGS sequence"/>
</dbReference>
<protein>
    <submittedName>
        <fullName evidence="2">Flagellar biogenesis protein FliO</fullName>
    </submittedName>
</protein>
<keyword evidence="2" id="KW-0969">Cilium</keyword>
<comment type="caution">
    <text evidence="2">The sequence shown here is derived from an EMBL/GenBank/DDBJ whole genome shotgun (WGS) entry which is preliminary data.</text>
</comment>
<name>A0A841K5L3_9BACT</name>
<proteinExistence type="predicted"/>
<feature type="region of interest" description="Disordered" evidence="1">
    <location>
        <begin position="1"/>
        <end position="27"/>
    </location>
</feature>
<keyword evidence="2" id="KW-0282">Flagellum</keyword>
<evidence type="ECO:0000313" key="2">
    <source>
        <dbReference type="EMBL" id="MBB6147229.1"/>
    </source>
</evidence>
<dbReference type="EMBL" id="JACHEK010000013">
    <property type="protein sequence ID" value="MBB6147229.1"/>
    <property type="molecule type" value="Genomic_DNA"/>
</dbReference>
<keyword evidence="3" id="KW-1185">Reference proteome</keyword>